<dbReference type="Proteomes" id="UP000233534">
    <property type="component" value="Chromosome"/>
</dbReference>
<accession>A0A2K9E2X7</accession>
<evidence type="ECO:0000313" key="4">
    <source>
        <dbReference type="Proteomes" id="UP000233534"/>
    </source>
</evidence>
<evidence type="ECO:0000313" key="2">
    <source>
        <dbReference type="EMBL" id="AUG58092.1"/>
    </source>
</evidence>
<proteinExistence type="predicted"/>
<feature type="coiled-coil region" evidence="1">
    <location>
        <begin position="20"/>
        <end position="58"/>
    </location>
</feature>
<keyword evidence="1" id="KW-0175">Coiled coil</keyword>
<dbReference type="EMBL" id="NEMB01000003">
    <property type="protein sequence ID" value="PQQ67977.1"/>
    <property type="molecule type" value="Genomic_DNA"/>
</dbReference>
<evidence type="ECO:0000313" key="3">
    <source>
        <dbReference type="EMBL" id="PQQ67977.1"/>
    </source>
</evidence>
<reference evidence="2 4" key="1">
    <citation type="submission" date="2017-12" db="EMBL/GenBank/DDBJ databases">
        <title>Complete genome sequence of Herbivorax saccincola GGR1, a novel Cellulosome-producing hydrolytic bacterium in a thermophilic biogas plant, established by Illumina and Nanopore MinION sequencing.</title>
        <authorList>
            <person name="Pechtl A."/>
            <person name="Ruckert C."/>
            <person name="Koeck D.E."/>
            <person name="Maus I."/>
            <person name="Winkler A."/>
            <person name="Kalinowski J."/>
            <person name="Puhler A."/>
            <person name="Schwarz W.W."/>
            <person name="Zverlov V.V."/>
            <person name="Schluter A."/>
            <person name="Liebl W."/>
        </authorList>
    </citation>
    <scope>NUCLEOTIDE SEQUENCE [LARGE SCALE GENOMIC DNA]</scope>
    <source>
        <strain evidence="2">GGR1</strain>
        <strain evidence="4">SR1</strain>
    </source>
</reference>
<gene>
    <name evidence="3" type="ORF">B9R14_15210</name>
    <name evidence="2" type="ORF">HVS_10985</name>
</gene>
<keyword evidence="4" id="KW-1185">Reference proteome</keyword>
<protein>
    <submittedName>
        <fullName evidence="2">Uncharacterized protein</fullName>
    </submittedName>
</protein>
<dbReference type="RefSeq" id="WP_101302235.1">
    <property type="nucleotide sequence ID" value="NZ_CP025197.1"/>
</dbReference>
<dbReference type="KEGG" id="hsc:HVS_10985"/>
<name>A0A2K9E2X7_9FIRM</name>
<evidence type="ECO:0000313" key="5">
    <source>
        <dbReference type="Proteomes" id="UP000239720"/>
    </source>
</evidence>
<dbReference type="EMBL" id="CP025197">
    <property type="protein sequence ID" value="AUG58092.1"/>
    <property type="molecule type" value="Genomic_DNA"/>
</dbReference>
<dbReference type="Proteomes" id="UP000239720">
    <property type="component" value="Unassembled WGS sequence"/>
</dbReference>
<dbReference type="AlphaFoldDB" id="A0A2K9E2X7"/>
<evidence type="ECO:0000256" key="1">
    <source>
        <dbReference type="SAM" id="Coils"/>
    </source>
</evidence>
<organism evidence="2 4">
    <name type="scientific">Acetivibrio saccincola</name>
    <dbReference type="NCBI Taxonomy" id="1677857"/>
    <lineage>
        <taxon>Bacteria</taxon>
        <taxon>Bacillati</taxon>
        <taxon>Bacillota</taxon>
        <taxon>Clostridia</taxon>
        <taxon>Eubacteriales</taxon>
        <taxon>Oscillospiraceae</taxon>
        <taxon>Acetivibrio</taxon>
    </lineage>
</organism>
<reference evidence="3 5" key="2">
    <citation type="journal article" date="2018" name="Syst. Appl. Microbiol.">
        <title>Characterization and high-quality draft genome sequence of Herbivorax saccincola A7, an anaerobic, alkaliphilic, thermophilic, cellulolytic, and xylanolytic bacterium.</title>
        <authorList>
            <person name="Aikawa S."/>
            <person name="Baramee S."/>
            <person name="Sermsathanaswadi J."/>
            <person name="Thianheng P."/>
            <person name="Tachaapaikoon C."/>
            <person name="Shikata A."/>
            <person name="Waeonukul R."/>
            <person name="Pason P."/>
            <person name="Ratanakhanokchai K."/>
            <person name="Kosugi A."/>
        </authorList>
    </citation>
    <scope>NUCLEOTIDE SEQUENCE [LARGE SCALE GENOMIC DNA]</scope>
    <source>
        <strain evidence="3 5">A7</strain>
    </source>
</reference>
<sequence>MGGSKAVIGAEKAILKDDIIKTVEQRYQRVKAEKARMIQEWKNNLTDLTSDAKEKVETYEGIITEL</sequence>